<feature type="domain" description="NADP-dependent oxidoreductase" evidence="1">
    <location>
        <begin position="15"/>
        <end position="314"/>
    </location>
</feature>
<dbReference type="RefSeq" id="WP_018437881.1">
    <property type="nucleotide sequence ID" value="NZ_JACHDD010000048.1"/>
</dbReference>
<sequence>MQRLQLAPNYEISRVIHGGWQLASGHCTARSEDPIADLVAFADAGITTFDCADIYTGVEELIGHFRMRYRDLRGEQALARIKIHTKFVPPSDILPGITKSYVERVINQSLRRLKQERLDLLQFHWWDYREPRWLDAALWLDELRRTGKIDKIGGTNFDTRHMLEIANAGVPLTSMQVQYSLLDRRPAQRMAAAAVEYGIPLLCYGTVAGGFLGDRWFGAPEPTEQLANRSLVKYKRIINAVGGWDLFQALLTVLRQIADRHGTDIATVASAVMLERPGVAAVIIGARDRSHVASNVAISGLALTAEDVDSITGVLAEATELDGDVYALERDDQNGNRTRKSGFTSIKAGIRM</sequence>
<evidence type="ECO:0000313" key="2">
    <source>
        <dbReference type="EMBL" id="MBB5429741.1"/>
    </source>
</evidence>
<organism evidence="2 3">
    <name type="scientific">Paraburkholderia atlantica</name>
    <dbReference type="NCBI Taxonomy" id="2654982"/>
    <lineage>
        <taxon>Bacteria</taxon>
        <taxon>Pseudomonadati</taxon>
        <taxon>Pseudomonadota</taxon>
        <taxon>Betaproteobacteria</taxon>
        <taxon>Burkholderiales</taxon>
        <taxon>Burkholderiaceae</taxon>
        <taxon>Paraburkholderia</taxon>
    </lineage>
</organism>
<dbReference type="Pfam" id="PF00248">
    <property type="entry name" value="Aldo_ket_red"/>
    <property type="match status" value="1"/>
</dbReference>
<dbReference type="OrthoDB" id="9772407at2"/>
<reference evidence="2 3" key="1">
    <citation type="submission" date="2020-08" db="EMBL/GenBank/DDBJ databases">
        <title>Genomic Encyclopedia of Type Strains, Phase IV (KMG-V): Genome sequencing to study the core and pangenomes of soil and plant-associated prokaryotes.</title>
        <authorList>
            <person name="Whitman W."/>
        </authorList>
    </citation>
    <scope>NUCLEOTIDE SEQUENCE [LARGE SCALE GENOMIC DNA]</scope>
    <source>
        <strain evidence="2 3">JPY158</strain>
    </source>
</reference>
<name>A0A6I1QBD7_PARAM</name>
<evidence type="ECO:0000259" key="1">
    <source>
        <dbReference type="Pfam" id="PF00248"/>
    </source>
</evidence>
<keyword evidence="3" id="KW-1185">Reference proteome</keyword>
<gene>
    <name evidence="2" type="ORF">HDG40_007939</name>
</gene>
<accession>A0A6I1QBD7</accession>
<dbReference type="SUPFAM" id="SSF51430">
    <property type="entry name" value="NAD(P)-linked oxidoreductase"/>
    <property type="match status" value="1"/>
</dbReference>
<proteinExistence type="predicted"/>
<dbReference type="InterPro" id="IPR023210">
    <property type="entry name" value="NADP_OxRdtase_dom"/>
</dbReference>
<dbReference type="InterPro" id="IPR036812">
    <property type="entry name" value="NAD(P)_OxRdtase_dom_sf"/>
</dbReference>
<dbReference type="PANTHER" id="PTHR43147">
    <property type="entry name" value="PROTEIN TAS"/>
    <property type="match status" value="1"/>
</dbReference>
<dbReference type="Proteomes" id="UP000592780">
    <property type="component" value="Unassembled WGS sequence"/>
</dbReference>
<dbReference type="Gene3D" id="3.20.20.100">
    <property type="entry name" value="NADP-dependent oxidoreductase domain"/>
    <property type="match status" value="1"/>
</dbReference>
<dbReference type="EMBL" id="JACHDD010000048">
    <property type="protein sequence ID" value="MBB5429741.1"/>
    <property type="molecule type" value="Genomic_DNA"/>
</dbReference>
<dbReference type="PANTHER" id="PTHR43147:SF2">
    <property type="entry name" value="NADP-DEPENDENT OXIDOREDUCTASE DOMAIN-CONTAINING PROTEIN"/>
    <property type="match status" value="1"/>
</dbReference>
<evidence type="ECO:0000313" key="3">
    <source>
        <dbReference type="Proteomes" id="UP000592780"/>
    </source>
</evidence>
<protein>
    <submittedName>
        <fullName evidence="2">Aryl-alcohol dehydrogenase-like predicted oxidoreductase</fullName>
    </submittedName>
</protein>
<comment type="caution">
    <text evidence="2">The sequence shown here is derived from an EMBL/GenBank/DDBJ whole genome shotgun (WGS) entry which is preliminary data.</text>
</comment>
<dbReference type="CDD" id="cd19101">
    <property type="entry name" value="AKR_unchar"/>
    <property type="match status" value="1"/>
</dbReference>
<dbReference type="AlphaFoldDB" id="A0A6I1QBD7"/>